<dbReference type="InterPro" id="IPR008254">
    <property type="entry name" value="Flavodoxin/NO_synth"/>
</dbReference>
<organism evidence="3 4">
    <name type="scientific">Methanocella paludicola (strain DSM 17711 / JCM 13418 / NBRC 101707 / SANAE)</name>
    <dbReference type="NCBI Taxonomy" id="304371"/>
    <lineage>
        <taxon>Archaea</taxon>
        <taxon>Methanobacteriati</taxon>
        <taxon>Methanobacteriota</taxon>
        <taxon>Stenosarchaea group</taxon>
        <taxon>Methanomicrobia</taxon>
        <taxon>Methanocellales</taxon>
        <taxon>Methanocellaceae</taxon>
        <taxon>Methanocella</taxon>
    </lineage>
</organism>
<name>D1YUP6_METPS</name>
<dbReference type="PANTHER" id="PTHR38030">
    <property type="entry name" value="PROTOPORPHYRINOGEN IX DEHYDROGENASE [MENAQUINONE]"/>
    <property type="match status" value="1"/>
</dbReference>
<dbReference type="GO" id="GO:0009055">
    <property type="term" value="F:electron transfer activity"/>
    <property type="evidence" value="ECO:0007669"/>
    <property type="project" value="InterPro"/>
</dbReference>
<dbReference type="eggNOG" id="arCOG00524">
    <property type="taxonomic scope" value="Archaea"/>
</dbReference>
<dbReference type="InterPro" id="IPR001226">
    <property type="entry name" value="Flavodoxin_CS"/>
</dbReference>
<dbReference type="InterPro" id="IPR026816">
    <property type="entry name" value="Flavodoxin_dom"/>
</dbReference>
<feature type="compositionally biased region" description="Basic and acidic residues" evidence="1">
    <location>
        <begin position="181"/>
        <end position="190"/>
    </location>
</feature>
<feature type="region of interest" description="Disordered" evidence="1">
    <location>
        <begin position="177"/>
        <end position="209"/>
    </location>
</feature>
<dbReference type="Pfam" id="PF12724">
    <property type="entry name" value="Flavodoxin_5"/>
    <property type="match status" value="1"/>
</dbReference>
<dbReference type="SUPFAM" id="SSF52218">
    <property type="entry name" value="Flavoproteins"/>
    <property type="match status" value="1"/>
</dbReference>
<dbReference type="Proteomes" id="UP000001882">
    <property type="component" value="Chromosome"/>
</dbReference>
<dbReference type="GO" id="GO:0070819">
    <property type="term" value="F:menaquinone-dependent protoporphyrinogen oxidase activity"/>
    <property type="evidence" value="ECO:0007669"/>
    <property type="project" value="TreeGrafter"/>
</dbReference>
<dbReference type="GO" id="GO:0006783">
    <property type="term" value="P:heme biosynthetic process"/>
    <property type="evidence" value="ECO:0007669"/>
    <property type="project" value="TreeGrafter"/>
</dbReference>
<dbReference type="EMBL" id="AP011532">
    <property type="protein sequence ID" value="BAI60168.1"/>
    <property type="molecule type" value="Genomic_DNA"/>
</dbReference>
<reference evidence="3 4" key="1">
    <citation type="journal article" date="2007" name="Appl. Environ. Microbiol.">
        <title>Isolation of key methanogens for global methane emission from rice paddy fields: a novel isolate affiliated with the clone cluster rice cluster I.</title>
        <authorList>
            <person name="Sakai S."/>
            <person name="Imachi H."/>
            <person name="Sekiguchi Y."/>
            <person name="Ohashi A."/>
            <person name="Harada H."/>
            <person name="Kamagata Y."/>
        </authorList>
    </citation>
    <scope>NUCLEOTIDE SEQUENCE [LARGE SCALE GENOMIC DNA]</scope>
    <source>
        <strain evidence="4">DSM 17711 / JCM 13418 / NBRC 101707 / SANAE</strain>
    </source>
</reference>
<sequence length="209" mass="23403">MFLSMANKLALVIYDTKYGSTEQVAHWVAEGIGDADIRHVEDVTSLFYDLIVIGSPVYNDAPSSHIMAFLDRYKENLANKRLAVFTVSLPYNMTPERAKSYTGVHGLTELTGKIKGTVIDTKAFLGKVEEKELTALDRLSLRIQYFLKGYELKDANFMDRGAAITWGRKLFELATKAPEPVTKERKDRKIGGSTEVPGHKGNGQKEEKK</sequence>
<dbReference type="PROSITE" id="PS00201">
    <property type="entry name" value="FLAVODOXIN"/>
    <property type="match status" value="1"/>
</dbReference>
<dbReference type="KEGG" id="mpd:MCP_0096"/>
<proteinExistence type="predicted"/>
<accession>D1YUP6</accession>
<dbReference type="STRING" id="304371.MCP_0096"/>
<keyword evidence="4" id="KW-1185">Reference proteome</keyword>
<evidence type="ECO:0000256" key="1">
    <source>
        <dbReference type="SAM" id="MobiDB-lite"/>
    </source>
</evidence>
<evidence type="ECO:0000313" key="3">
    <source>
        <dbReference type="EMBL" id="BAI60168.1"/>
    </source>
</evidence>
<dbReference type="InterPro" id="IPR029039">
    <property type="entry name" value="Flavoprotein-like_sf"/>
</dbReference>
<reference evidence="4" key="3">
    <citation type="journal article" date="2011" name="PLoS ONE">
        <title>Genome sequence of a mesophilic hydrogenotrophic methanogen Methanocella paludicola, the first cultivated representative of the order Methanocellales.</title>
        <authorList>
            <person name="Sakai S."/>
            <person name="Takaki Y."/>
            <person name="Shimamura S."/>
            <person name="Sekine M."/>
            <person name="Tajima T."/>
            <person name="Kosugi H."/>
            <person name="Ichikawa N."/>
            <person name="Tasumi E."/>
            <person name="Hiraki A.T."/>
            <person name="Shimizu A."/>
            <person name="Kato Y."/>
            <person name="Nishiko R."/>
            <person name="Mori K."/>
            <person name="Fujita N."/>
            <person name="Imachi H."/>
            <person name="Takai K."/>
        </authorList>
    </citation>
    <scope>NUCLEOTIDE SEQUENCE [LARGE SCALE GENOMIC DNA]</scope>
    <source>
        <strain evidence="4">DSM 17711 / JCM 13418 / NBRC 101707 / SANAE</strain>
    </source>
</reference>
<gene>
    <name evidence="3" type="ordered locus">MCP_0096</name>
</gene>
<reference evidence="3 4" key="2">
    <citation type="journal article" date="2008" name="Int. J. Syst. Evol. Microbiol.">
        <title>Methanocella paludicola gen. nov., sp. nov., a methane-producing archaeon, the first isolate of the lineage 'Rice Cluster I', and proposal of the new archaeal order Methanocellales ord. nov.</title>
        <authorList>
            <person name="Sakai S."/>
            <person name="Imachi H."/>
            <person name="Hanada S."/>
            <person name="Ohashi A."/>
            <person name="Harada H."/>
            <person name="Kamagata Y."/>
        </authorList>
    </citation>
    <scope>NUCLEOTIDE SEQUENCE [LARGE SCALE GENOMIC DNA]</scope>
    <source>
        <strain evidence="4">DSM 17711 / JCM 13418 / NBRC 101707 / SANAE</strain>
    </source>
</reference>
<dbReference type="Gene3D" id="3.40.50.360">
    <property type="match status" value="1"/>
</dbReference>
<dbReference type="PROSITE" id="PS50902">
    <property type="entry name" value="FLAVODOXIN_LIKE"/>
    <property type="match status" value="1"/>
</dbReference>
<protein>
    <submittedName>
        <fullName evidence="3">Flavodoxin</fullName>
    </submittedName>
</protein>
<evidence type="ECO:0000259" key="2">
    <source>
        <dbReference type="PROSITE" id="PS50902"/>
    </source>
</evidence>
<dbReference type="AlphaFoldDB" id="D1YUP6"/>
<evidence type="ECO:0000313" key="4">
    <source>
        <dbReference type="Proteomes" id="UP000001882"/>
    </source>
</evidence>
<dbReference type="PANTHER" id="PTHR38030:SF2">
    <property type="entry name" value="PROTOPORPHYRINOGEN IX DEHYDROGENASE [QUINONE]"/>
    <property type="match status" value="1"/>
</dbReference>
<dbReference type="GO" id="GO:0010181">
    <property type="term" value="F:FMN binding"/>
    <property type="evidence" value="ECO:0007669"/>
    <property type="project" value="InterPro"/>
</dbReference>
<dbReference type="InParanoid" id="D1YUP6"/>
<feature type="domain" description="Flavodoxin-like" evidence="2">
    <location>
        <begin position="10"/>
        <end position="140"/>
    </location>
</feature>
<dbReference type="InterPro" id="IPR052200">
    <property type="entry name" value="Protoporphyrinogen_IX_DH"/>
</dbReference>